<proteinExistence type="predicted"/>
<keyword evidence="2" id="KW-1185">Reference proteome</keyword>
<evidence type="ECO:0000313" key="1">
    <source>
        <dbReference type="EMBL" id="KZV35668.1"/>
    </source>
</evidence>
<dbReference type="EMBL" id="KV004520">
    <property type="protein sequence ID" value="KZV35668.1"/>
    <property type="molecule type" value="Genomic_DNA"/>
</dbReference>
<protein>
    <submittedName>
        <fullName evidence="1">Uncharacterized protein</fullName>
    </submittedName>
</protein>
<name>A0A2Z7BPY5_9LAMI</name>
<dbReference type="Proteomes" id="UP000250235">
    <property type="component" value="Unassembled WGS sequence"/>
</dbReference>
<reference evidence="1 2" key="1">
    <citation type="journal article" date="2015" name="Proc. Natl. Acad. Sci. U.S.A.">
        <title>The resurrection genome of Boea hygrometrica: A blueprint for survival of dehydration.</title>
        <authorList>
            <person name="Xiao L."/>
            <person name="Yang G."/>
            <person name="Zhang L."/>
            <person name="Yang X."/>
            <person name="Zhao S."/>
            <person name="Ji Z."/>
            <person name="Zhou Q."/>
            <person name="Hu M."/>
            <person name="Wang Y."/>
            <person name="Chen M."/>
            <person name="Xu Y."/>
            <person name="Jin H."/>
            <person name="Xiao X."/>
            <person name="Hu G."/>
            <person name="Bao F."/>
            <person name="Hu Y."/>
            <person name="Wan P."/>
            <person name="Li L."/>
            <person name="Deng X."/>
            <person name="Kuang T."/>
            <person name="Xiang C."/>
            <person name="Zhu J.K."/>
            <person name="Oliver M.J."/>
            <person name="He Y."/>
        </authorList>
    </citation>
    <scope>NUCLEOTIDE SEQUENCE [LARGE SCALE GENOMIC DNA]</scope>
    <source>
        <strain evidence="2">cv. XS01</strain>
    </source>
</reference>
<gene>
    <name evidence="1" type="ORF">F511_15123</name>
</gene>
<sequence length="88" mass="9798">MPRVGQYVELTSGVARLVERSVSSASVMFWRRDLFLLCDVVGISGYVVVLGGDRLACCVLREREIWFALLLEQPDVTDTSSFGLARES</sequence>
<organism evidence="1 2">
    <name type="scientific">Dorcoceras hygrometricum</name>
    <dbReference type="NCBI Taxonomy" id="472368"/>
    <lineage>
        <taxon>Eukaryota</taxon>
        <taxon>Viridiplantae</taxon>
        <taxon>Streptophyta</taxon>
        <taxon>Embryophyta</taxon>
        <taxon>Tracheophyta</taxon>
        <taxon>Spermatophyta</taxon>
        <taxon>Magnoliopsida</taxon>
        <taxon>eudicotyledons</taxon>
        <taxon>Gunneridae</taxon>
        <taxon>Pentapetalae</taxon>
        <taxon>asterids</taxon>
        <taxon>lamiids</taxon>
        <taxon>Lamiales</taxon>
        <taxon>Gesneriaceae</taxon>
        <taxon>Didymocarpoideae</taxon>
        <taxon>Trichosporeae</taxon>
        <taxon>Loxocarpinae</taxon>
        <taxon>Dorcoceras</taxon>
    </lineage>
</organism>
<dbReference type="AlphaFoldDB" id="A0A2Z7BPY5"/>
<evidence type="ECO:0000313" key="2">
    <source>
        <dbReference type="Proteomes" id="UP000250235"/>
    </source>
</evidence>
<accession>A0A2Z7BPY5</accession>